<dbReference type="Proteomes" id="UP001281410">
    <property type="component" value="Unassembled WGS sequence"/>
</dbReference>
<accession>A0AAD9ZJ26</accession>
<reference evidence="1" key="1">
    <citation type="journal article" date="2023" name="Plant J.">
        <title>Genome sequences and population genomics provide insights into the demographic history, inbreeding, and mutation load of two 'living fossil' tree species of Dipteronia.</title>
        <authorList>
            <person name="Feng Y."/>
            <person name="Comes H.P."/>
            <person name="Chen J."/>
            <person name="Zhu S."/>
            <person name="Lu R."/>
            <person name="Zhang X."/>
            <person name="Li P."/>
            <person name="Qiu J."/>
            <person name="Olsen K.M."/>
            <person name="Qiu Y."/>
        </authorList>
    </citation>
    <scope>NUCLEOTIDE SEQUENCE</scope>
    <source>
        <strain evidence="1">NBL</strain>
    </source>
</reference>
<dbReference type="AlphaFoldDB" id="A0AAD9ZJ26"/>
<dbReference type="PANTHER" id="PTHR46250:SF15">
    <property type="entry name" value="OS01G0523800 PROTEIN"/>
    <property type="match status" value="1"/>
</dbReference>
<dbReference type="EMBL" id="JANJYJ010000010">
    <property type="protein sequence ID" value="KAK3182713.1"/>
    <property type="molecule type" value="Genomic_DNA"/>
</dbReference>
<evidence type="ECO:0000313" key="2">
    <source>
        <dbReference type="Proteomes" id="UP001281410"/>
    </source>
</evidence>
<sequence length="114" mass="12985">MDVGSRSQINEQYRRACRRIWIKEEEETPLSIMDEIVANGGRADCGSFKARTLKIMESRLANILPNCGLRVSPHIESNVKIWKQDYGVVYDMIKTSGFGWNSVRKCAEVDSNES</sequence>
<keyword evidence="2" id="KW-1185">Reference proteome</keyword>
<protein>
    <recommendedName>
        <fullName evidence="3">Myb/SANT-like domain-containing protein</fullName>
    </recommendedName>
</protein>
<name>A0AAD9ZJ26_9ROSI</name>
<evidence type="ECO:0008006" key="3">
    <source>
        <dbReference type="Google" id="ProtNLM"/>
    </source>
</evidence>
<proteinExistence type="predicted"/>
<dbReference type="PANTHER" id="PTHR46250">
    <property type="entry name" value="MYB/SANT-LIKE DNA-BINDING DOMAIN PROTEIN-RELATED"/>
    <property type="match status" value="1"/>
</dbReference>
<gene>
    <name evidence="1" type="ORF">Dsin_029999</name>
</gene>
<evidence type="ECO:0000313" key="1">
    <source>
        <dbReference type="EMBL" id="KAK3182713.1"/>
    </source>
</evidence>
<organism evidence="1 2">
    <name type="scientific">Dipteronia sinensis</name>
    <dbReference type="NCBI Taxonomy" id="43782"/>
    <lineage>
        <taxon>Eukaryota</taxon>
        <taxon>Viridiplantae</taxon>
        <taxon>Streptophyta</taxon>
        <taxon>Embryophyta</taxon>
        <taxon>Tracheophyta</taxon>
        <taxon>Spermatophyta</taxon>
        <taxon>Magnoliopsida</taxon>
        <taxon>eudicotyledons</taxon>
        <taxon>Gunneridae</taxon>
        <taxon>Pentapetalae</taxon>
        <taxon>rosids</taxon>
        <taxon>malvids</taxon>
        <taxon>Sapindales</taxon>
        <taxon>Sapindaceae</taxon>
        <taxon>Hippocastanoideae</taxon>
        <taxon>Acereae</taxon>
        <taxon>Dipteronia</taxon>
    </lineage>
</organism>
<comment type="caution">
    <text evidence="1">The sequence shown here is derived from an EMBL/GenBank/DDBJ whole genome shotgun (WGS) entry which is preliminary data.</text>
</comment>